<evidence type="ECO:0000256" key="1">
    <source>
        <dbReference type="ARBA" id="ARBA00004141"/>
    </source>
</evidence>
<dbReference type="GO" id="GO:0016020">
    <property type="term" value="C:membrane"/>
    <property type="evidence" value="ECO:0007669"/>
    <property type="project" value="UniProtKB-SubCell"/>
</dbReference>
<protein>
    <submittedName>
        <fullName evidence="7">Thiosulfate dehydrogenase [quinone] large subunit</fullName>
    </submittedName>
</protein>
<gene>
    <name evidence="7" type="ORF">SAMN05216259_109280</name>
</gene>
<evidence type="ECO:0000256" key="6">
    <source>
        <dbReference type="SAM" id="Phobius"/>
    </source>
</evidence>
<evidence type="ECO:0000313" key="8">
    <source>
        <dbReference type="Proteomes" id="UP000199341"/>
    </source>
</evidence>
<evidence type="ECO:0000256" key="2">
    <source>
        <dbReference type="ARBA" id="ARBA00022692"/>
    </source>
</evidence>
<reference evidence="7 8" key="1">
    <citation type="submission" date="2016-10" db="EMBL/GenBank/DDBJ databases">
        <authorList>
            <person name="de Groot N.N."/>
        </authorList>
    </citation>
    <scope>NUCLEOTIDE SEQUENCE [LARGE SCALE GENOMIC DNA]</scope>
    <source>
        <strain evidence="7 8">CGMCC 4.2022</strain>
    </source>
</reference>
<dbReference type="AlphaFoldDB" id="A0A1H0J8L8"/>
<dbReference type="Proteomes" id="UP000199341">
    <property type="component" value="Unassembled WGS sequence"/>
</dbReference>
<keyword evidence="8" id="KW-1185">Reference proteome</keyword>
<dbReference type="InterPro" id="IPR032808">
    <property type="entry name" value="DoxX"/>
</dbReference>
<feature type="transmembrane region" description="Helical" evidence="6">
    <location>
        <begin position="73"/>
        <end position="94"/>
    </location>
</feature>
<feature type="transmembrane region" description="Helical" evidence="6">
    <location>
        <begin position="12"/>
        <end position="30"/>
    </location>
</feature>
<keyword evidence="3 6" id="KW-1133">Transmembrane helix</keyword>
<dbReference type="OrthoDB" id="25106at2"/>
<dbReference type="Pfam" id="PF07681">
    <property type="entry name" value="DoxX"/>
    <property type="match status" value="1"/>
</dbReference>
<accession>A0A1H0J8L8</accession>
<feature type="region of interest" description="Disordered" evidence="5">
    <location>
        <begin position="156"/>
        <end position="191"/>
    </location>
</feature>
<keyword evidence="4 6" id="KW-0472">Membrane</keyword>
<evidence type="ECO:0000256" key="4">
    <source>
        <dbReference type="ARBA" id="ARBA00023136"/>
    </source>
</evidence>
<name>A0A1H0J8L8_9ACTN</name>
<comment type="subcellular location">
    <subcellularLocation>
        <location evidence="1">Membrane</location>
        <topology evidence="1">Multi-pass membrane protein</topology>
    </subcellularLocation>
</comment>
<sequence length="191" mass="19871">MLDVARETARRYALLPLRIFLGVTFTYAGIDKLTSSTFFTDSANGSLVQTMHGVRDSAAVPALVDLALKAPHGFGYAIALGELAVGLGVLFGLLGRLAALGGALISLSLWLTVSWATTPYYYGNDLAYLMAWLPLVLAGTPYLSLDRLIKQRRTGGPAGQLPATDGPAVAPQRATSADAAAGGPVRSAPPA</sequence>
<dbReference type="EMBL" id="FNIE01000009">
    <property type="protein sequence ID" value="SDO39942.1"/>
    <property type="molecule type" value="Genomic_DNA"/>
</dbReference>
<organism evidence="7 8">
    <name type="scientific">Actinacidiphila guanduensis</name>
    <dbReference type="NCBI Taxonomy" id="310781"/>
    <lineage>
        <taxon>Bacteria</taxon>
        <taxon>Bacillati</taxon>
        <taxon>Actinomycetota</taxon>
        <taxon>Actinomycetes</taxon>
        <taxon>Kitasatosporales</taxon>
        <taxon>Streptomycetaceae</taxon>
        <taxon>Actinacidiphila</taxon>
    </lineage>
</organism>
<dbReference type="PANTHER" id="PTHR39157">
    <property type="entry name" value="INTEGRAL MEMBRANE PROTEIN-RELATED"/>
    <property type="match status" value="1"/>
</dbReference>
<feature type="transmembrane region" description="Helical" evidence="6">
    <location>
        <begin position="127"/>
        <end position="145"/>
    </location>
</feature>
<feature type="transmembrane region" description="Helical" evidence="6">
    <location>
        <begin position="101"/>
        <end position="121"/>
    </location>
</feature>
<dbReference type="PANTHER" id="PTHR39157:SF1">
    <property type="entry name" value="DOXX FAMILY PROTEIN"/>
    <property type="match status" value="1"/>
</dbReference>
<dbReference type="STRING" id="310781.SAMN05216259_109280"/>
<keyword evidence="2 6" id="KW-0812">Transmembrane</keyword>
<evidence type="ECO:0000256" key="5">
    <source>
        <dbReference type="SAM" id="MobiDB-lite"/>
    </source>
</evidence>
<proteinExistence type="predicted"/>
<evidence type="ECO:0000256" key="3">
    <source>
        <dbReference type="ARBA" id="ARBA00022989"/>
    </source>
</evidence>
<evidence type="ECO:0000313" key="7">
    <source>
        <dbReference type="EMBL" id="SDO39942.1"/>
    </source>
</evidence>